<dbReference type="PROSITE" id="PS51820">
    <property type="entry name" value="PA14"/>
    <property type="match status" value="1"/>
</dbReference>
<dbReference type="InterPro" id="IPR011658">
    <property type="entry name" value="PA14_dom"/>
</dbReference>
<dbReference type="InterPro" id="IPR026876">
    <property type="entry name" value="Fn3_assoc_repeat"/>
</dbReference>
<protein>
    <submittedName>
        <fullName evidence="2">Exo-alpha-sialidase</fullName>
    </submittedName>
</protein>
<reference evidence="2 3" key="1">
    <citation type="submission" date="2020-08" db="EMBL/GenBank/DDBJ databases">
        <title>Arenibacter gaetbuli sp. nov., isolated from a sand dune.</title>
        <authorList>
            <person name="Park S."/>
            <person name="Yoon J.-H."/>
        </authorList>
    </citation>
    <scope>NUCLEOTIDE SEQUENCE [LARGE SCALE GENOMIC DNA]</scope>
    <source>
        <strain evidence="2 3">BSSL-BM3</strain>
    </source>
</reference>
<name>A0ABR7QRZ8_9FLAO</name>
<gene>
    <name evidence="2" type="ORF">H4O18_17805</name>
</gene>
<dbReference type="Gene3D" id="3.90.182.10">
    <property type="entry name" value="Toxin - Anthrax Protective Antigen,domain 1"/>
    <property type="match status" value="1"/>
</dbReference>
<dbReference type="InterPro" id="IPR037524">
    <property type="entry name" value="PA14/GLEYA"/>
</dbReference>
<dbReference type="Pfam" id="PF07691">
    <property type="entry name" value="PA14"/>
    <property type="match status" value="1"/>
</dbReference>
<dbReference type="PROSITE" id="PS51257">
    <property type="entry name" value="PROKAR_LIPOPROTEIN"/>
    <property type="match status" value="1"/>
</dbReference>
<dbReference type="InterPro" id="IPR036278">
    <property type="entry name" value="Sialidase_sf"/>
</dbReference>
<dbReference type="Pfam" id="PF13287">
    <property type="entry name" value="Fn3_assoc"/>
    <property type="match status" value="1"/>
</dbReference>
<dbReference type="PANTHER" id="PTHR43752">
    <property type="entry name" value="BNR/ASP-BOX REPEAT FAMILY PROTEIN"/>
    <property type="match status" value="1"/>
</dbReference>
<proteinExistence type="predicted"/>
<dbReference type="Gene3D" id="2.120.10.10">
    <property type="match status" value="2"/>
</dbReference>
<evidence type="ECO:0000313" key="3">
    <source>
        <dbReference type="Proteomes" id="UP000618952"/>
    </source>
</evidence>
<dbReference type="SUPFAM" id="SSF50939">
    <property type="entry name" value="Sialidases"/>
    <property type="match status" value="1"/>
</dbReference>
<dbReference type="RefSeq" id="WP_187587134.1">
    <property type="nucleotide sequence ID" value="NZ_JACLHY010000023.1"/>
</dbReference>
<dbReference type="SUPFAM" id="SSF56988">
    <property type="entry name" value="Anthrax protective antigen"/>
    <property type="match status" value="1"/>
</dbReference>
<comment type="caution">
    <text evidence="2">The sequence shown here is derived from an EMBL/GenBank/DDBJ whole genome shotgun (WGS) entry which is preliminary data.</text>
</comment>
<dbReference type="EMBL" id="JACLHY010000023">
    <property type="protein sequence ID" value="MBC8769859.1"/>
    <property type="molecule type" value="Genomic_DNA"/>
</dbReference>
<organism evidence="2 3">
    <name type="scientific">Arenibacter arenosicollis</name>
    <dbReference type="NCBI Taxonomy" id="2762274"/>
    <lineage>
        <taxon>Bacteria</taxon>
        <taxon>Pseudomonadati</taxon>
        <taxon>Bacteroidota</taxon>
        <taxon>Flavobacteriia</taxon>
        <taxon>Flavobacteriales</taxon>
        <taxon>Flavobacteriaceae</taxon>
        <taxon>Arenibacter</taxon>
    </lineage>
</organism>
<feature type="domain" description="PA14" evidence="1">
    <location>
        <begin position="460"/>
        <end position="596"/>
    </location>
</feature>
<dbReference type="SMART" id="SM00758">
    <property type="entry name" value="PA14"/>
    <property type="match status" value="1"/>
</dbReference>
<evidence type="ECO:0000259" key="1">
    <source>
        <dbReference type="PROSITE" id="PS51820"/>
    </source>
</evidence>
<evidence type="ECO:0000313" key="2">
    <source>
        <dbReference type="EMBL" id="MBC8769859.1"/>
    </source>
</evidence>
<dbReference type="CDD" id="cd15482">
    <property type="entry name" value="Sialidase_non-viral"/>
    <property type="match status" value="1"/>
</dbReference>
<sequence length="601" mass="67703">MNYKNHNYRFLILIMTLFFIGCKTAPEEDSGKEITLRLTPTSDNPRNSEGDFIQLKDGRILFVYTHFTGGAGDHAKAYLAGRYSSDGGQTWTEEDVSILSNEGRMNVMSVSLLRLSDGSLALFYIRKNSETDCIPFMRFSTDEAKTWSEPIRCMEDEGYHVVNNDRLLQLPNGRIIYPTALHGEVESRMTANGKIYSYFSDDLGKSWSKSMEVPNPDNVVLQEPGIVELDHGKMMLFCRTDAGVQYFSYSEDEGETWSPIVAGNIKSPLSPASIERIPKTGDLLLVWNNNYQNSRDGGYRTPYNLAISKDEGKSWEKIKTIESDPDGWYCYTAIEFMDNHVLLGHCAGDRKGGHGLATTQITRLSLDWIYQDATEDPKVASDQNGNIQLASKDATSKIYYTLDGTLPKPENEFLYNEPIVITKKASLRMQAFSEDNTPSQIVSAEIGNDIFEEAQQLTEKPIPGIHYKYYNEELSKARGLEKKQETASGVIPQFTIENSQQTENFGYVFDGYINVPKDGLYTFFLESNDGSVLFLNDEALIDNDGAHGNYEKKGSISLKTGMHKISLNYFQQGGGSKLTLSWQGEDFEKVEIPSNMLFHRN</sequence>
<dbReference type="InterPro" id="IPR011040">
    <property type="entry name" value="Sialidase"/>
</dbReference>
<accession>A0ABR7QRZ8</accession>
<dbReference type="PANTHER" id="PTHR43752:SF2">
    <property type="entry name" value="BNR_ASP-BOX REPEAT FAMILY PROTEIN"/>
    <property type="match status" value="1"/>
</dbReference>
<keyword evidence="3" id="KW-1185">Reference proteome</keyword>
<dbReference type="Proteomes" id="UP000618952">
    <property type="component" value="Unassembled WGS sequence"/>
</dbReference>
<dbReference type="Pfam" id="PF13088">
    <property type="entry name" value="BNR_2"/>
    <property type="match status" value="1"/>
</dbReference>